<keyword evidence="13" id="KW-0496">Mitochondrion</keyword>
<dbReference type="OMA" id="VNRITAY"/>
<feature type="domain" description="AAA+ ATPase" evidence="18">
    <location>
        <begin position="355"/>
        <end position="492"/>
    </location>
</feature>
<dbReference type="PANTHER" id="PTHR23076:SF97">
    <property type="entry name" value="ATP-DEPENDENT ZINC METALLOPROTEASE YME1L1"/>
    <property type="match status" value="1"/>
</dbReference>
<keyword evidence="17" id="KW-1133">Transmembrane helix</keyword>
<dbReference type="InterPro" id="IPR027417">
    <property type="entry name" value="P-loop_NTPase"/>
</dbReference>
<dbReference type="MEROPS" id="M41.A11"/>
<evidence type="ECO:0000256" key="10">
    <source>
        <dbReference type="ARBA" id="ARBA00022833"/>
    </source>
</evidence>
<dbReference type="InterPro" id="IPR000642">
    <property type="entry name" value="Peptidase_M41"/>
</dbReference>
<sequence>MTKEREREKDPKIPVYKSQAGCRQNKHEGQQRNRVTAGEKKEVLYHLTQLTLAITPRTSYSTQVKKQDEHKTMDNICPDSLEEATRSCSQMLEVVPLTTLTSLKIKGNRMCIMLDNVALNLFRRPLEENNKWKMSYLSGLSFTANKQGFPNHSLQKPIILSVTHLASKQRRLLHTWYAKTPHNNTQIRTFKSQRSIKMELEQNPTFISRIKKWLGLTNIQLNLMHESKNSDYEKLKQVFNNTEATVDEQKRIKVAFVEGYESGLQRQMRGRTMWLKVLQNILIFSTVIFLLWIYLSYPGSGIFKLPMSHRIEIDPEDIHVTFNDVKGVDEAKQELLNVVEFLKNPGKFSALGGKLPKGVLLVGPPGTGKTLLARAVAGEAGVPFFHVAGPEFDEILVGQGARRVRDLFRAAKEKTPCVVFIDEIDSVGAKRTNSVLHPYANQTINQLLSEMDGFRQNEGVIVLGATNRRKDLDKALMRPGRFDVEIYVNKPDYSGRKEILDLYLAKILTHDVDTVYLARCTTGFTGADLENMINQAALRAAIDEAEYVTMKHLEYARDKVLMGPEGKLKLRDEEVNRITAYHEAGHALVAFFTKDATPLHKVTIVPRGPSLGHTSYMHEKDVYHVTKSQLLANMDAMMGGRAAEEIIFGPEKVTTGASSDLAEATKIAETMVKNYGMSEKVGFRSILENKKLFSNENTYAPSTNETIDNEVKQLLQESYERAKAILKAHAKEHKQLAEALLQYETLNADDVAAIANEIGLNKRESSKDPKKVTRRS</sequence>
<evidence type="ECO:0000256" key="11">
    <source>
        <dbReference type="ARBA" id="ARBA00022840"/>
    </source>
</evidence>
<dbReference type="Pfam" id="PF01434">
    <property type="entry name" value="Peptidase_M41"/>
    <property type="match status" value="1"/>
</dbReference>
<dbReference type="Pfam" id="PF00004">
    <property type="entry name" value="AAA"/>
    <property type="match status" value="1"/>
</dbReference>
<evidence type="ECO:0000256" key="1">
    <source>
        <dbReference type="ARBA" id="ARBA00001947"/>
    </source>
</evidence>
<evidence type="ECO:0000259" key="18">
    <source>
        <dbReference type="SMART" id="SM00382"/>
    </source>
</evidence>
<keyword evidence="9" id="KW-0378">Hydrolase</keyword>
<evidence type="ECO:0000313" key="20">
    <source>
        <dbReference type="Proteomes" id="UP000008237"/>
    </source>
</evidence>
<dbReference type="FunFam" id="1.20.58.760:FF:000002">
    <property type="entry name" value="ATP-dependent zinc metalloprotease FtsH"/>
    <property type="match status" value="1"/>
</dbReference>
<protein>
    <submittedName>
        <fullName evidence="19">Protein YME1-like protein</fullName>
    </submittedName>
</protein>
<evidence type="ECO:0000256" key="14">
    <source>
        <dbReference type="ARBA" id="ARBA00023136"/>
    </source>
</evidence>
<evidence type="ECO:0000256" key="3">
    <source>
        <dbReference type="ARBA" id="ARBA00004370"/>
    </source>
</evidence>
<dbReference type="FunCoup" id="E2B3F8">
    <property type="interactions" value="2432"/>
</dbReference>
<name>E2B3F8_HARSA</name>
<dbReference type="AlphaFoldDB" id="E2B3F8"/>
<accession>E2B3F8</accession>
<keyword evidence="7" id="KW-0479">Metal-binding</keyword>
<dbReference type="Proteomes" id="UP000008237">
    <property type="component" value="Unassembled WGS sequence"/>
</dbReference>
<keyword evidence="14 17" id="KW-0472">Membrane</keyword>
<dbReference type="GO" id="GO:0006515">
    <property type="term" value="P:protein quality control for misfolded or incompletely synthesized proteins"/>
    <property type="evidence" value="ECO:0007669"/>
    <property type="project" value="TreeGrafter"/>
</dbReference>
<feature type="coiled-coil region" evidence="15">
    <location>
        <begin position="712"/>
        <end position="739"/>
    </location>
</feature>
<feature type="compositionally biased region" description="Basic and acidic residues" evidence="16">
    <location>
        <begin position="1"/>
        <end position="12"/>
    </location>
</feature>
<dbReference type="InterPro" id="IPR037219">
    <property type="entry name" value="Peptidase_M41-like"/>
</dbReference>
<reference evidence="19 20" key="1">
    <citation type="journal article" date="2010" name="Science">
        <title>Genomic comparison of the ants Camponotus floridanus and Harpegnathos saltator.</title>
        <authorList>
            <person name="Bonasio R."/>
            <person name="Zhang G."/>
            <person name="Ye C."/>
            <person name="Mutti N.S."/>
            <person name="Fang X."/>
            <person name="Qin N."/>
            <person name="Donahue G."/>
            <person name="Yang P."/>
            <person name="Li Q."/>
            <person name="Li C."/>
            <person name="Zhang P."/>
            <person name="Huang Z."/>
            <person name="Berger S.L."/>
            <person name="Reinberg D."/>
            <person name="Wang J."/>
            <person name="Liebig J."/>
        </authorList>
    </citation>
    <scope>NUCLEOTIDE SEQUENCE [LARGE SCALE GENOMIC DNA]</scope>
    <source>
        <strain evidence="19 20">R22 G/1</strain>
    </source>
</reference>
<comment type="similarity">
    <text evidence="4">In the C-terminal section; belongs to the peptidase M41 family.</text>
</comment>
<dbReference type="InterPro" id="IPR003960">
    <property type="entry name" value="ATPase_AAA_CS"/>
</dbReference>
<dbReference type="NCBIfam" id="TIGR01241">
    <property type="entry name" value="FtsH_fam"/>
    <property type="match status" value="1"/>
</dbReference>
<keyword evidence="10" id="KW-0862">Zinc</keyword>
<dbReference type="SMART" id="SM00382">
    <property type="entry name" value="AAA"/>
    <property type="match status" value="1"/>
</dbReference>
<feature type="compositionally biased region" description="Basic and acidic residues" evidence="16">
    <location>
        <begin position="25"/>
        <end position="34"/>
    </location>
</feature>
<dbReference type="FunFam" id="3.40.50.300:FF:000175">
    <property type="entry name" value="ATP-dependent zinc metalloprotease FTSH 4"/>
    <property type="match status" value="1"/>
</dbReference>
<proteinExistence type="inferred from homology"/>
<dbReference type="STRING" id="610380.E2B3F8"/>
<dbReference type="OrthoDB" id="1413014at2759"/>
<evidence type="ECO:0000256" key="15">
    <source>
        <dbReference type="SAM" id="Coils"/>
    </source>
</evidence>
<evidence type="ECO:0000256" key="7">
    <source>
        <dbReference type="ARBA" id="ARBA00022723"/>
    </source>
</evidence>
<evidence type="ECO:0000313" key="19">
    <source>
        <dbReference type="EMBL" id="EFN89836.1"/>
    </source>
</evidence>
<dbReference type="HAMAP" id="MF_01458">
    <property type="entry name" value="FtsH"/>
    <property type="match status" value="1"/>
</dbReference>
<feature type="transmembrane region" description="Helical" evidence="17">
    <location>
        <begin position="277"/>
        <end position="297"/>
    </location>
</feature>
<dbReference type="Gene3D" id="1.20.58.760">
    <property type="entry name" value="Peptidase M41"/>
    <property type="match status" value="1"/>
</dbReference>
<comment type="subcellular location">
    <subcellularLocation>
        <location evidence="3">Membrane</location>
    </subcellularLocation>
    <subcellularLocation>
        <location evidence="2">Mitochondrion</location>
    </subcellularLocation>
</comment>
<dbReference type="GO" id="GO:0004176">
    <property type="term" value="F:ATP-dependent peptidase activity"/>
    <property type="evidence" value="ECO:0007669"/>
    <property type="project" value="InterPro"/>
</dbReference>
<evidence type="ECO:0000256" key="5">
    <source>
        <dbReference type="ARBA" id="ARBA00010550"/>
    </source>
</evidence>
<evidence type="ECO:0000256" key="4">
    <source>
        <dbReference type="ARBA" id="ARBA00010044"/>
    </source>
</evidence>
<dbReference type="InterPro" id="IPR005936">
    <property type="entry name" value="FtsH"/>
</dbReference>
<evidence type="ECO:0000256" key="13">
    <source>
        <dbReference type="ARBA" id="ARBA00023128"/>
    </source>
</evidence>
<dbReference type="SUPFAM" id="SSF52540">
    <property type="entry name" value="P-loop containing nucleoside triphosphate hydrolases"/>
    <property type="match status" value="1"/>
</dbReference>
<keyword evidence="15" id="KW-0175">Coiled coil</keyword>
<keyword evidence="6" id="KW-0645">Protease</keyword>
<dbReference type="GO" id="GO:0005524">
    <property type="term" value="F:ATP binding"/>
    <property type="evidence" value="ECO:0007669"/>
    <property type="project" value="UniProtKB-KW"/>
</dbReference>
<evidence type="ECO:0000256" key="9">
    <source>
        <dbReference type="ARBA" id="ARBA00022801"/>
    </source>
</evidence>
<keyword evidence="17" id="KW-0812">Transmembrane</keyword>
<evidence type="ECO:0000256" key="8">
    <source>
        <dbReference type="ARBA" id="ARBA00022741"/>
    </source>
</evidence>
<keyword evidence="20" id="KW-1185">Reference proteome</keyword>
<dbReference type="InParanoid" id="E2B3F8"/>
<dbReference type="GO" id="GO:0007005">
    <property type="term" value="P:mitochondrion organization"/>
    <property type="evidence" value="ECO:0007669"/>
    <property type="project" value="TreeGrafter"/>
</dbReference>
<gene>
    <name evidence="19" type="ORF">EAI_14026</name>
</gene>
<evidence type="ECO:0000256" key="6">
    <source>
        <dbReference type="ARBA" id="ARBA00022670"/>
    </source>
</evidence>
<evidence type="ECO:0000256" key="12">
    <source>
        <dbReference type="ARBA" id="ARBA00023049"/>
    </source>
</evidence>
<dbReference type="FunFam" id="1.10.8.60:FF:000001">
    <property type="entry name" value="ATP-dependent zinc metalloprotease FtsH"/>
    <property type="match status" value="1"/>
</dbReference>
<dbReference type="InterPro" id="IPR041569">
    <property type="entry name" value="AAA_lid_3"/>
</dbReference>
<dbReference type="GO" id="GO:0046872">
    <property type="term" value="F:metal ion binding"/>
    <property type="evidence" value="ECO:0007669"/>
    <property type="project" value="UniProtKB-KW"/>
</dbReference>
<comment type="cofactor">
    <cofactor evidence="1">
        <name>Zn(2+)</name>
        <dbReference type="ChEBI" id="CHEBI:29105"/>
    </cofactor>
</comment>
<evidence type="ECO:0000256" key="16">
    <source>
        <dbReference type="SAM" id="MobiDB-lite"/>
    </source>
</evidence>
<keyword evidence="8" id="KW-0547">Nucleotide-binding</keyword>
<dbReference type="Gene3D" id="1.10.8.60">
    <property type="match status" value="1"/>
</dbReference>
<evidence type="ECO:0000256" key="17">
    <source>
        <dbReference type="SAM" id="Phobius"/>
    </source>
</evidence>
<dbReference type="Gene3D" id="3.40.50.300">
    <property type="entry name" value="P-loop containing nucleotide triphosphate hydrolases"/>
    <property type="match status" value="1"/>
</dbReference>
<comment type="similarity">
    <text evidence="5">In the N-terminal section; belongs to the AAA ATPase family.</text>
</comment>
<dbReference type="EMBL" id="GL445323">
    <property type="protein sequence ID" value="EFN89836.1"/>
    <property type="molecule type" value="Genomic_DNA"/>
</dbReference>
<dbReference type="SUPFAM" id="SSF140990">
    <property type="entry name" value="FtsH protease domain-like"/>
    <property type="match status" value="1"/>
</dbReference>
<dbReference type="PROSITE" id="PS00674">
    <property type="entry name" value="AAA"/>
    <property type="match status" value="1"/>
</dbReference>
<evidence type="ECO:0000256" key="2">
    <source>
        <dbReference type="ARBA" id="ARBA00004173"/>
    </source>
</evidence>
<dbReference type="PANTHER" id="PTHR23076">
    <property type="entry name" value="METALLOPROTEASE M41 FTSH"/>
    <property type="match status" value="1"/>
</dbReference>
<dbReference type="Pfam" id="PF17862">
    <property type="entry name" value="AAA_lid_3"/>
    <property type="match status" value="1"/>
</dbReference>
<keyword evidence="11" id="KW-0067">ATP-binding</keyword>
<dbReference type="GO" id="GO:0004222">
    <property type="term" value="F:metalloendopeptidase activity"/>
    <property type="evidence" value="ECO:0007669"/>
    <property type="project" value="InterPro"/>
</dbReference>
<organism evidence="20">
    <name type="scientific">Harpegnathos saltator</name>
    <name type="common">Jerdon's jumping ant</name>
    <dbReference type="NCBI Taxonomy" id="610380"/>
    <lineage>
        <taxon>Eukaryota</taxon>
        <taxon>Metazoa</taxon>
        <taxon>Ecdysozoa</taxon>
        <taxon>Arthropoda</taxon>
        <taxon>Hexapoda</taxon>
        <taxon>Insecta</taxon>
        <taxon>Pterygota</taxon>
        <taxon>Neoptera</taxon>
        <taxon>Endopterygota</taxon>
        <taxon>Hymenoptera</taxon>
        <taxon>Apocrita</taxon>
        <taxon>Aculeata</taxon>
        <taxon>Formicoidea</taxon>
        <taxon>Formicidae</taxon>
        <taxon>Ponerinae</taxon>
        <taxon>Ponerini</taxon>
        <taxon>Harpegnathos</taxon>
    </lineage>
</organism>
<feature type="region of interest" description="Disordered" evidence="16">
    <location>
        <begin position="1"/>
        <end position="34"/>
    </location>
</feature>
<dbReference type="CDD" id="cd19501">
    <property type="entry name" value="RecA-like_FtsH"/>
    <property type="match status" value="1"/>
</dbReference>
<dbReference type="InterPro" id="IPR003593">
    <property type="entry name" value="AAA+_ATPase"/>
</dbReference>
<dbReference type="GO" id="GO:0016887">
    <property type="term" value="F:ATP hydrolysis activity"/>
    <property type="evidence" value="ECO:0007669"/>
    <property type="project" value="InterPro"/>
</dbReference>
<dbReference type="InterPro" id="IPR003959">
    <property type="entry name" value="ATPase_AAA_core"/>
</dbReference>
<keyword evidence="12" id="KW-0482">Metalloprotease</keyword>
<dbReference type="GO" id="GO:0005743">
    <property type="term" value="C:mitochondrial inner membrane"/>
    <property type="evidence" value="ECO:0007669"/>
    <property type="project" value="TreeGrafter"/>
</dbReference>